<accession>A0ABV6MQE3</accession>
<name>A0ABV6MQE3_9PSEU</name>
<dbReference type="InterPro" id="IPR001647">
    <property type="entry name" value="HTH_TetR"/>
</dbReference>
<dbReference type="RefSeq" id="WP_337960570.1">
    <property type="nucleotide sequence ID" value="NZ_CP097263.1"/>
</dbReference>
<gene>
    <name evidence="4" type="ORF">ACFFH7_13595</name>
</gene>
<feature type="domain" description="HTH tetR-type" evidence="3">
    <location>
        <begin position="10"/>
        <end position="70"/>
    </location>
</feature>
<evidence type="ECO:0000256" key="1">
    <source>
        <dbReference type="ARBA" id="ARBA00023125"/>
    </source>
</evidence>
<keyword evidence="5" id="KW-1185">Reference proteome</keyword>
<dbReference type="PANTHER" id="PTHR30055:SF187">
    <property type="entry name" value="TRANSCRIPTIONAL REGULATORY PROTEIN"/>
    <property type="match status" value="1"/>
</dbReference>
<dbReference type="PROSITE" id="PS50977">
    <property type="entry name" value="HTH_TETR_2"/>
    <property type="match status" value="1"/>
</dbReference>
<organism evidence="4 5">
    <name type="scientific">Kutzneria chonburiensis</name>
    <dbReference type="NCBI Taxonomy" id="1483604"/>
    <lineage>
        <taxon>Bacteria</taxon>
        <taxon>Bacillati</taxon>
        <taxon>Actinomycetota</taxon>
        <taxon>Actinomycetes</taxon>
        <taxon>Pseudonocardiales</taxon>
        <taxon>Pseudonocardiaceae</taxon>
        <taxon>Kutzneria</taxon>
    </lineage>
</organism>
<dbReference type="PANTHER" id="PTHR30055">
    <property type="entry name" value="HTH-TYPE TRANSCRIPTIONAL REGULATOR RUTR"/>
    <property type="match status" value="1"/>
</dbReference>
<evidence type="ECO:0000313" key="5">
    <source>
        <dbReference type="Proteomes" id="UP001589810"/>
    </source>
</evidence>
<keyword evidence="1 2" id="KW-0238">DNA-binding</keyword>
<dbReference type="Gene3D" id="1.10.357.10">
    <property type="entry name" value="Tetracycline Repressor, domain 2"/>
    <property type="match status" value="1"/>
</dbReference>
<feature type="DNA-binding region" description="H-T-H motif" evidence="2">
    <location>
        <begin position="33"/>
        <end position="52"/>
    </location>
</feature>
<protein>
    <submittedName>
        <fullName evidence="4">TetR/AcrR family transcriptional regulator</fullName>
    </submittedName>
</protein>
<proteinExistence type="predicted"/>
<evidence type="ECO:0000313" key="4">
    <source>
        <dbReference type="EMBL" id="MFC0542526.1"/>
    </source>
</evidence>
<evidence type="ECO:0000256" key="2">
    <source>
        <dbReference type="PROSITE-ProRule" id="PRU00335"/>
    </source>
</evidence>
<sequence length="197" mass="21840">MTRSNTATPVDFRRRLLDGMAAAIGEIGYRDTTVADVVRLAKTSRRTFYEHFASKETCFVALVTEANDEMIRRIAGAVDPTQPWPVQVRAAVVEWLACSDAERAVTHSWIRDMPALGSLGRQLQRDMLEKFVDMVQALTDSESLRDIGIYRVDRQMAILLLGGLRELIASNVEEGGEAMDITETAVRASIALLGPRS</sequence>
<reference evidence="4 5" key="1">
    <citation type="submission" date="2024-09" db="EMBL/GenBank/DDBJ databases">
        <authorList>
            <person name="Sun Q."/>
            <person name="Mori K."/>
        </authorList>
    </citation>
    <scope>NUCLEOTIDE SEQUENCE [LARGE SCALE GENOMIC DNA]</scope>
    <source>
        <strain evidence="4 5">TBRC 1432</strain>
    </source>
</reference>
<dbReference type="EMBL" id="JBHLUD010000004">
    <property type="protein sequence ID" value="MFC0542526.1"/>
    <property type="molecule type" value="Genomic_DNA"/>
</dbReference>
<comment type="caution">
    <text evidence="4">The sequence shown here is derived from an EMBL/GenBank/DDBJ whole genome shotgun (WGS) entry which is preliminary data.</text>
</comment>
<evidence type="ECO:0000259" key="3">
    <source>
        <dbReference type="PROSITE" id="PS50977"/>
    </source>
</evidence>
<dbReference type="InterPro" id="IPR009057">
    <property type="entry name" value="Homeodomain-like_sf"/>
</dbReference>
<dbReference type="InterPro" id="IPR050109">
    <property type="entry name" value="HTH-type_TetR-like_transc_reg"/>
</dbReference>
<dbReference type="SUPFAM" id="SSF46689">
    <property type="entry name" value="Homeodomain-like"/>
    <property type="match status" value="1"/>
</dbReference>
<dbReference type="Pfam" id="PF00440">
    <property type="entry name" value="TetR_N"/>
    <property type="match status" value="1"/>
</dbReference>
<dbReference type="Proteomes" id="UP001589810">
    <property type="component" value="Unassembled WGS sequence"/>
</dbReference>